<dbReference type="InterPro" id="IPR016181">
    <property type="entry name" value="Acyl_CoA_acyltransferase"/>
</dbReference>
<dbReference type="AlphaFoldDB" id="A0A2U3BDP3"/>
<keyword evidence="8" id="KW-1185">Reference proteome</keyword>
<comment type="caution">
    <text evidence="7">The sequence shown here is derived from an EMBL/GenBank/DDBJ whole genome shotgun (WGS) entry which is preliminary data.</text>
</comment>
<evidence type="ECO:0000259" key="6">
    <source>
        <dbReference type="Pfam" id="PF04377"/>
    </source>
</evidence>
<accession>A0A2U3BDP3</accession>
<dbReference type="InterPro" id="IPR017138">
    <property type="entry name" value="Asp_Glu_LeuTrfase"/>
</dbReference>
<dbReference type="GO" id="GO:0071596">
    <property type="term" value="P:ubiquitin-dependent protein catabolic process via the N-end rule pathway"/>
    <property type="evidence" value="ECO:0007669"/>
    <property type="project" value="InterPro"/>
</dbReference>
<dbReference type="Pfam" id="PF04377">
    <property type="entry name" value="ATE_C"/>
    <property type="match status" value="1"/>
</dbReference>
<dbReference type="OrthoDB" id="9782022at2"/>
<dbReference type="GO" id="GO:0008914">
    <property type="term" value="F:leucyl-tRNA--protein transferase activity"/>
    <property type="evidence" value="ECO:0007669"/>
    <property type="project" value="UniProtKB-UniRule"/>
</dbReference>
<dbReference type="EC" id="2.3.2.29" evidence="4"/>
<evidence type="ECO:0000259" key="5">
    <source>
        <dbReference type="Pfam" id="PF04376"/>
    </source>
</evidence>
<comment type="similarity">
    <text evidence="4">Belongs to the R-transferase family. Bpt subfamily.</text>
</comment>
<dbReference type="PANTHER" id="PTHR21367">
    <property type="entry name" value="ARGININE-TRNA-PROTEIN TRANSFERASE 1"/>
    <property type="match status" value="1"/>
</dbReference>
<dbReference type="NCBIfam" id="NF002346">
    <property type="entry name" value="PRK01305.2-3"/>
    <property type="match status" value="1"/>
</dbReference>
<evidence type="ECO:0000256" key="2">
    <source>
        <dbReference type="ARBA" id="ARBA00022679"/>
    </source>
</evidence>
<keyword evidence="3 4" id="KW-0012">Acyltransferase</keyword>
<dbReference type="HAMAP" id="MF_00689">
    <property type="entry name" value="Bpt"/>
    <property type="match status" value="1"/>
</dbReference>
<proteinExistence type="inferred from homology"/>
<evidence type="ECO:0000313" key="8">
    <source>
        <dbReference type="Proteomes" id="UP000245362"/>
    </source>
</evidence>
<comment type="catalytic activity">
    <reaction evidence="4">
        <text>N-terminal L-aspartyl-[protein] + L-leucyl-tRNA(Leu) = N-terminal L-leucyl-L-aspartyl-[protein] + tRNA(Leu) + H(+)</text>
        <dbReference type="Rhea" id="RHEA:50420"/>
        <dbReference type="Rhea" id="RHEA-COMP:9613"/>
        <dbReference type="Rhea" id="RHEA-COMP:9622"/>
        <dbReference type="Rhea" id="RHEA-COMP:12669"/>
        <dbReference type="Rhea" id="RHEA-COMP:12674"/>
        <dbReference type="ChEBI" id="CHEBI:15378"/>
        <dbReference type="ChEBI" id="CHEBI:64720"/>
        <dbReference type="ChEBI" id="CHEBI:78442"/>
        <dbReference type="ChEBI" id="CHEBI:78494"/>
        <dbReference type="ChEBI" id="CHEBI:133042"/>
        <dbReference type="EC" id="2.3.2.29"/>
    </reaction>
</comment>
<protein>
    <recommendedName>
        <fullName evidence="4">Aspartate/glutamate leucyltransferase</fullName>
        <ecNumber evidence="4">2.3.2.29</ecNumber>
    </recommendedName>
</protein>
<dbReference type="EMBL" id="QFWT01000001">
    <property type="protein sequence ID" value="PWI34911.1"/>
    <property type="molecule type" value="Genomic_DNA"/>
</dbReference>
<dbReference type="InterPro" id="IPR030700">
    <property type="entry name" value="N-end_Aminoacyl_Trfase"/>
</dbReference>
<dbReference type="PANTHER" id="PTHR21367:SF1">
    <property type="entry name" value="ARGINYL-TRNA--PROTEIN TRANSFERASE 1"/>
    <property type="match status" value="1"/>
</dbReference>
<evidence type="ECO:0000256" key="3">
    <source>
        <dbReference type="ARBA" id="ARBA00023315"/>
    </source>
</evidence>
<name>A0A2U3BDP3_9VIBR</name>
<dbReference type="InterPro" id="IPR007471">
    <property type="entry name" value="N-end_Aminoacyl_Trfase_N"/>
</dbReference>
<dbReference type="NCBIfam" id="NF002345">
    <property type="entry name" value="PRK01305.2-2"/>
    <property type="match status" value="1"/>
</dbReference>
<dbReference type="Pfam" id="PF04376">
    <property type="entry name" value="ATE_N"/>
    <property type="match status" value="1"/>
</dbReference>
<feature type="domain" description="N-end rule aminoacyl transferase C-terminal" evidence="6">
    <location>
        <begin position="106"/>
        <end position="225"/>
    </location>
</feature>
<sequence length="232" mass="27274">MIPKEQHIKIGLTSYNPCSYLKSRSEQVAVALDDALHSPEGYELLLANGFRRSGDTVYTPYCGTCKACEAIRIAIPDFVPSRSQKRLINKIQTLRWELKKEMDSNWFDLYRRYICSRHQDGTMYPPKKDQFFTFAHCRWLDTQFLHIYDNDHLIGIAVTDIMDNSASAFYTFFDPEYPLSLGTIAVLCQVEFCQAQEKQWLYLGYQIDECPAMNYKVRFKRHQRLVNHRWQG</sequence>
<feature type="domain" description="N-end aminoacyl transferase N-terminal" evidence="5">
    <location>
        <begin position="17"/>
        <end position="86"/>
    </location>
</feature>
<dbReference type="RefSeq" id="WP_109318065.1">
    <property type="nucleotide sequence ID" value="NZ_QFWT01000001.1"/>
</dbReference>
<organism evidence="7 8">
    <name type="scientific">Vibrio albus</name>
    <dbReference type="NCBI Taxonomy" id="2200953"/>
    <lineage>
        <taxon>Bacteria</taxon>
        <taxon>Pseudomonadati</taxon>
        <taxon>Pseudomonadota</taxon>
        <taxon>Gammaproteobacteria</taxon>
        <taxon>Vibrionales</taxon>
        <taxon>Vibrionaceae</taxon>
        <taxon>Vibrio</taxon>
    </lineage>
</organism>
<dbReference type="GO" id="GO:0005737">
    <property type="term" value="C:cytoplasm"/>
    <property type="evidence" value="ECO:0007669"/>
    <property type="project" value="UniProtKB-SubCell"/>
</dbReference>
<dbReference type="SUPFAM" id="SSF55729">
    <property type="entry name" value="Acyl-CoA N-acyltransferases (Nat)"/>
    <property type="match status" value="1"/>
</dbReference>
<gene>
    <name evidence="4" type="primary">bpt</name>
    <name evidence="7" type="ORF">DI392_01140</name>
</gene>
<comment type="catalytic activity">
    <reaction evidence="4">
        <text>N-terminal L-glutamyl-[protein] + L-leucyl-tRNA(Leu) = N-terminal L-leucyl-L-glutamyl-[protein] + tRNA(Leu) + H(+)</text>
        <dbReference type="Rhea" id="RHEA:50412"/>
        <dbReference type="Rhea" id="RHEA-COMP:9613"/>
        <dbReference type="Rhea" id="RHEA-COMP:9622"/>
        <dbReference type="Rhea" id="RHEA-COMP:12664"/>
        <dbReference type="Rhea" id="RHEA-COMP:12668"/>
        <dbReference type="ChEBI" id="CHEBI:15378"/>
        <dbReference type="ChEBI" id="CHEBI:64721"/>
        <dbReference type="ChEBI" id="CHEBI:78442"/>
        <dbReference type="ChEBI" id="CHEBI:78494"/>
        <dbReference type="ChEBI" id="CHEBI:133041"/>
        <dbReference type="EC" id="2.3.2.29"/>
    </reaction>
</comment>
<keyword evidence="1 4" id="KW-0963">Cytoplasm</keyword>
<dbReference type="GO" id="GO:0004057">
    <property type="term" value="F:arginyl-tRNA--protein transferase activity"/>
    <property type="evidence" value="ECO:0007669"/>
    <property type="project" value="InterPro"/>
</dbReference>
<evidence type="ECO:0000313" key="7">
    <source>
        <dbReference type="EMBL" id="PWI34911.1"/>
    </source>
</evidence>
<reference evidence="7 8" key="1">
    <citation type="submission" date="2018-05" db="EMBL/GenBank/DDBJ databases">
        <title>Vibrio limimaris sp. nov., isolated from marine sediment.</title>
        <authorList>
            <person name="Li C.-M."/>
        </authorList>
    </citation>
    <scope>NUCLEOTIDE SEQUENCE [LARGE SCALE GENOMIC DNA]</scope>
    <source>
        <strain evidence="7 8">E4404</strain>
    </source>
</reference>
<comment type="subcellular location">
    <subcellularLocation>
        <location evidence="4">Cytoplasm</location>
    </subcellularLocation>
</comment>
<evidence type="ECO:0000256" key="4">
    <source>
        <dbReference type="HAMAP-Rule" id="MF_00689"/>
    </source>
</evidence>
<evidence type="ECO:0000256" key="1">
    <source>
        <dbReference type="ARBA" id="ARBA00022490"/>
    </source>
</evidence>
<dbReference type="PIRSF" id="PIRSF037208">
    <property type="entry name" value="ATE_pro_prd"/>
    <property type="match status" value="1"/>
</dbReference>
<dbReference type="InterPro" id="IPR007472">
    <property type="entry name" value="N-end_Aminoacyl_Trfase_C"/>
</dbReference>
<comment type="function">
    <text evidence="4">Functions in the N-end rule pathway of protein degradation where it conjugates Leu from its aminoacyl-tRNA to the N-termini of proteins containing an N-terminal aspartate or glutamate.</text>
</comment>
<keyword evidence="2 4" id="KW-0808">Transferase</keyword>
<dbReference type="Proteomes" id="UP000245362">
    <property type="component" value="Unassembled WGS sequence"/>
</dbReference>
<dbReference type="NCBIfam" id="NF002342">
    <property type="entry name" value="PRK01305.1-3"/>
    <property type="match status" value="1"/>
</dbReference>